<name>A0A0D5CG32_9MICO</name>
<keyword evidence="1" id="KW-0805">Transcription regulation</keyword>
<dbReference type="CDD" id="cd00093">
    <property type="entry name" value="HTH_XRE"/>
    <property type="match status" value="1"/>
</dbReference>
<accession>A0A0D5CG32</accession>
<dbReference type="SMART" id="SM00530">
    <property type="entry name" value="HTH_XRE"/>
    <property type="match status" value="1"/>
</dbReference>
<evidence type="ECO:0000256" key="3">
    <source>
        <dbReference type="ARBA" id="ARBA00023163"/>
    </source>
</evidence>
<dbReference type="Gene3D" id="1.10.260.40">
    <property type="entry name" value="lambda repressor-like DNA-binding domains"/>
    <property type="match status" value="1"/>
</dbReference>
<evidence type="ECO:0000256" key="4">
    <source>
        <dbReference type="SAM" id="MobiDB-lite"/>
    </source>
</evidence>
<dbReference type="InterPro" id="IPR001387">
    <property type="entry name" value="Cro/C1-type_HTH"/>
</dbReference>
<evidence type="ECO:0000313" key="8">
    <source>
        <dbReference type="Proteomes" id="UP000032604"/>
    </source>
</evidence>
<dbReference type="KEGG" id="cmh:VO01_05360"/>
<dbReference type="AlphaFoldDB" id="A0A0D5CG32"/>
<dbReference type="Pfam" id="PF01381">
    <property type="entry name" value="HTH_3"/>
    <property type="match status" value="1"/>
</dbReference>
<dbReference type="InterPro" id="IPR010982">
    <property type="entry name" value="Lambda_DNA-bd_dom_sf"/>
</dbReference>
<dbReference type="SUPFAM" id="SSF47413">
    <property type="entry name" value="lambda repressor-like DNA-binding domains"/>
    <property type="match status" value="1"/>
</dbReference>
<dbReference type="Proteomes" id="UP000266634">
    <property type="component" value="Unassembled WGS sequence"/>
</dbReference>
<dbReference type="PROSITE" id="PS50943">
    <property type="entry name" value="HTH_CROC1"/>
    <property type="match status" value="1"/>
</dbReference>
<organism evidence="6 8">
    <name type="scientific">Clavibacter michiganensis subsp. insidiosus</name>
    <dbReference type="NCBI Taxonomy" id="33014"/>
    <lineage>
        <taxon>Bacteria</taxon>
        <taxon>Bacillati</taxon>
        <taxon>Actinomycetota</taxon>
        <taxon>Actinomycetes</taxon>
        <taxon>Micrococcales</taxon>
        <taxon>Microbacteriaceae</taxon>
        <taxon>Clavibacter</taxon>
    </lineage>
</organism>
<dbReference type="EMBL" id="QWEA01000018">
    <property type="protein sequence ID" value="RIJ44808.1"/>
    <property type="molecule type" value="Genomic_DNA"/>
</dbReference>
<protein>
    <submittedName>
        <fullName evidence="6">XRE family transcriptional regulator</fullName>
    </submittedName>
</protein>
<keyword evidence="2" id="KW-0238">DNA-binding</keyword>
<dbReference type="OrthoDB" id="9814553at2"/>
<sequence length="107" mass="11683">MVTTVSDAAAEFGSRVREQRQRIGISQETLAELSGIHWTALGKIERGQRNPSLRNIIKIASGLDVDAGSLVTGLTADMLPQDDGDSPAELIRLERERDRRGTTPVRS</sequence>
<dbReference type="EMBL" id="CP011043">
    <property type="protein sequence ID" value="AJW78633.1"/>
    <property type="molecule type" value="Genomic_DNA"/>
</dbReference>
<evidence type="ECO:0000313" key="7">
    <source>
        <dbReference type="EMBL" id="RIJ44808.1"/>
    </source>
</evidence>
<evidence type="ECO:0000313" key="6">
    <source>
        <dbReference type="EMBL" id="AJW78633.1"/>
    </source>
</evidence>
<dbReference type="Proteomes" id="UP000032604">
    <property type="component" value="Chromosome"/>
</dbReference>
<feature type="compositionally biased region" description="Basic and acidic residues" evidence="4">
    <location>
        <begin position="91"/>
        <end position="101"/>
    </location>
</feature>
<keyword evidence="3" id="KW-0804">Transcription</keyword>
<dbReference type="GO" id="GO:0005829">
    <property type="term" value="C:cytosol"/>
    <property type="evidence" value="ECO:0007669"/>
    <property type="project" value="TreeGrafter"/>
</dbReference>
<dbReference type="PANTHER" id="PTHR46797">
    <property type="entry name" value="HTH-TYPE TRANSCRIPTIONAL REGULATOR"/>
    <property type="match status" value="1"/>
</dbReference>
<reference evidence="7 9" key="2">
    <citation type="submission" date="2018-08" db="EMBL/GenBank/DDBJ databases">
        <title>Genome Sequence of Clavibacter michiganensis Subspecies type strains, and the Atypical Peach-Colored Strains Isolated from Tomato.</title>
        <authorList>
            <person name="Osdaghi E."/>
            <person name="Portier P."/>
            <person name="Briand M."/>
            <person name="Jacques M.-A."/>
        </authorList>
    </citation>
    <scope>NUCLEOTIDE SEQUENCE [LARGE SCALE GENOMIC DNA]</scope>
    <source>
        <strain evidence="7 9">CFBP 6488</strain>
    </source>
</reference>
<dbReference type="GO" id="GO:0003700">
    <property type="term" value="F:DNA-binding transcription factor activity"/>
    <property type="evidence" value="ECO:0007669"/>
    <property type="project" value="TreeGrafter"/>
</dbReference>
<dbReference type="RefSeq" id="WP_045527384.1">
    <property type="nucleotide sequence ID" value="NZ_CP011043.1"/>
</dbReference>
<dbReference type="HOGENOM" id="CLU_066192_17_13_11"/>
<evidence type="ECO:0000256" key="1">
    <source>
        <dbReference type="ARBA" id="ARBA00023015"/>
    </source>
</evidence>
<dbReference type="InterPro" id="IPR050807">
    <property type="entry name" value="TransReg_Diox_bact_type"/>
</dbReference>
<evidence type="ECO:0000259" key="5">
    <source>
        <dbReference type="PROSITE" id="PS50943"/>
    </source>
</evidence>
<dbReference type="PATRIC" id="fig|33014.5.peg.1117"/>
<evidence type="ECO:0000256" key="2">
    <source>
        <dbReference type="ARBA" id="ARBA00023125"/>
    </source>
</evidence>
<evidence type="ECO:0000313" key="9">
    <source>
        <dbReference type="Proteomes" id="UP000266634"/>
    </source>
</evidence>
<feature type="domain" description="HTH cro/C1-type" evidence="5">
    <location>
        <begin position="16"/>
        <end position="70"/>
    </location>
</feature>
<feature type="region of interest" description="Disordered" evidence="4">
    <location>
        <begin position="76"/>
        <end position="107"/>
    </location>
</feature>
<dbReference type="PANTHER" id="PTHR46797:SF23">
    <property type="entry name" value="HTH-TYPE TRANSCRIPTIONAL REGULATOR SUTR"/>
    <property type="match status" value="1"/>
</dbReference>
<dbReference type="GO" id="GO:0003677">
    <property type="term" value="F:DNA binding"/>
    <property type="evidence" value="ECO:0007669"/>
    <property type="project" value="UniProtKB-KW"/>
</dbReference>
<gene>
    <name evidence="7" type="ORF">DZF93_01435</name>
    <name evidence="6" type="ORF">VO01_05360</name>
</gene>
<proteinExistence type="predicted"/>
<reference evidence="6 8" key="1">
    <citation type="journal article" date="2015" name="Genome Announc.">
        <title>Complete Genome Sequence of Clavibacter michiganensis subsp. insidiosus R1-1 Using PacBio Single-Molecule Real-Time Technology.</title>
        <authorList>
            <person name="Lu Y."/>
            <person name="Samac D.A."/>
            <person name="Glazebrook J."/>
            <person name="Ishimaru C.A."/>
        </authorList>
    </citation>
    <scope>NUCLEOTIDE SEQUENCE [LARGE SCALE GENOMIC DNA]</scope>
    <source>
        <strain evidence="6 8">R1-1</strain>
    </source>
</reference>